<dbReference type="EMBL" id="UXAV01000018">
    <property type="protein sequence ID" value="VDC20028.1"/>
    <property type="molecule type" value="Genomic_DNA"/>
</dbReference>
<reference evidence="2 3" key="1">
    <citation type="submission" date="2018-11" db="EMBL/GenBank/DDBJ databases">
        <authorList>
            <person name="Criscuolo A."/>
        </authorList>
    </citation>
    <scope>NUCLEOTIDE SEQUENCE [LARGE SCALE GENOMIC DNA]</scope>
    <source>
        <strain evidence="2">ATB-66</strain>
    </source>
</reference>
<evidence type="ECO:0000313" key="2">
    <source>
        <dbReference type="EMBL" id="VDC20028.1"/>
    </source>
</evidence>
<dbReference type="CDD" id="cd03024">
    <property type="entry name" value="DsbA_FrnE"/>
    <property type="match status" value="1"/>
</dbReference>
<sequence length="231" mass="25475">MFPTLVEFNMEVRKGVKLMKIEVWSDYVCPFCYIGKRRLEEALKETGIGEKAEIVFKAYELSSDSPMTSDETMQTVLAKKYGMGVEEAKQATDNIVVQAKSVGLEYDYDNVRPANTFNAHRLAKLAETEGVAGQMSERLLHAYFVDAERIGTDEVLLRIAEEAGVSLARAKEVLGSDEFSTDVKADIAEAAQIGVKGVPFFVINRKYAISGAQPTEAFADALKKVAEEEGI</sequence>
<gene>
    <name evidence="2" type="ORF">FILTAD_00448</name>
</gene>
<name>A0A3P5WEB7_9BACL</name>
<keyword evidence="3" id="KW-1185">Reference proteome</keyword>
<dbReference type="PANTHER" id="PTHR13887">
    <property type="entry name" value="GLUTATHIONE S-TRANSFERASE KAPPA"/>
    <property type="match status" value="1"/>
</dbReference>
<organism evidence="2 3">
    <name type="scientific">Filibacter tadaridae</name>
    <dbReference type="NCBI Taxonomy" id="2483811"/>
    <lineage>
        <taxon>Bacteria</taxon>
        <taxon>Bacillati</taxon>
        <taxon>Bacillota</taxon>
        <taxon>Bacilli</taxon>
        <taxon>Bacillales</taxon>
        <taxon>Caryophanaceae</taxon>
        <taxon>Filibacter</taxon>
    </lineage>
</organism>
<dbReference type="InterPro" id="IPR036249">
    <property type="entry name" value="Thioredoxin-like_sf"/>
</dbReference>
<evidence type="ECO:0000259" key="1">
    <source>
        <dbReference type="Pfam" id="PF01323"/>
    </source>
</evidence>
<feature type="domain" description="DSBA-like thioredoxin" evidence="1">
    <location>
        <begin position="21"/>
        <end position="223"/>
    </location>
</feature>
<dbReference type="InterPro" id="IPR001853">
    <property type="entry name" value="DSBA-like_thioredoxin_dom"/>
</dbReference>
<dbReference type="SUPFAM" id="SSF52833">
    <property type="entry name" value="Thioredoxin-like"/>
    <property type="match status" value="1"/>
</dbReference>
<dbReference type="PANTHER" id="PTHR13887:SF41">
    <property type="entry name" value="THIOREDOXIN SUPERFAMILY PROTEIN"/>
    <property type="match status" value="1"/>
</dbReference>
<dbReference type="Proteomes" id="UP000270468">
    <property type="component" value="Unassembled WGS sequence"/>
</dbReference>
<dbReference type="Pfam" id="PF01323">
    <property type="entry name" value="DSBA"/>
    <property type="match status" value="1"/>
</dbReference>
<dbReference type="GO" id="GO:0016491">
    <property type="term" value="F:oxidoreductase activity"/>
    <property type="evidence" value="ECO:0007669"/>
    <property type="project" value="InterPro"/>
</dbReference>
<dbReference type="AlphaFoldDB" id="A0A3P5WEB7"/>
<evidence type="ECO:0000313" key="3">
    <source>
        <dbReference type="Proteomes" id="UP000270468"/>
    </source>
</evidence>
<accession>A0A3P5WEB7</accession>
<proteinExistence type="predicted"/>
<dbReference type="Gene3D" id="3.40.30.10">
    <property type="entry name" value="Glutaredoxin"/>
    <property type="match status" value="1"/>
</dbReference>
<protein>
    <submittedName>
        <fullName evidence="2">DSBA-like thioredoxin domain protein</fullName>
    </submittedName>
</protein>